<evidence type="ECO:0000313" key="2">
    <source>
        <dbReference type="EMBL" id="CAJ0706802.1"/>
    </source>
</evidence>
<gene>
    <name evidence="2" type="ORF">LMG18091_04800</name>
</gene>
<keyword evidence="3" id="KW-1185">Reference proteome</keyword>
<dbReference type="EMBL" id="CATWAF010000010">
    <property type="protein sequence ID" value="CAJ0706802.1"/>
    <property type="molecule type" value="Genomic_DNA"/>
</dbReference>
<proteinExistence type="predicted"/>
<keyword evidence="1" id="KW-1133">Transmembrane helix</keyword>
<feature type="transmembrane region" description="Helical" evidence="1">
    <location>
        <begin position="7"/>
        <end position="28"/>
    </location>
</feature>
<organism evidence="2 3">
    <name type="scientific">Ralstonia wenshanensis</name>
    <dbReference type="NCBI Taxonomy" id="2842456"/>
    <lineage>
        <taxon>Bacteria</taxon>
        <taxon>Pseudomonadati</taxon>
        <taxon>Pseudomonadota</taxon>
        <taxon>Betaproteobacteria</taxon>
        <taxon>Burkholderiales</taxon>
        <taxon>Burkholderiaceae</taxon>
        <taxon>Ralstonia</taxon>
    </lineage>
</organism>
<evidence type="ECO:0000313" key="3">
    <source>
        <dbReference type="Proteomes" id="UP001189915"/>
    </source>
</evidence>
<keyword evidence="1" id="KW-0812">Transmembrane</keyword>
<dbReference type="AlphaFoldDB" id="A0AAD2BF00"/>
<keyword evidence="1" id="KW-0472">Membrane</keyword>
<reference evidence="2 3" key="1">
    <citation type="submission" date="2023-07" db="EMBL/GenBank/DDBJ databases">
        <authorList>
            <person name="Peeters C."/>
        </authorList>
    </citation>
    <scope>NUCLEOTIDE SEQUENCE [LARGE SCALE GENOMIC DNA]</scope>
    <source>
        <strain evidence="2 3">LMG 18091</strain>
    </source>
</reference>
<accession>A0AAD2BF00</accession>
<feature type="transmembrane region" description="Helical" evidence="1">
    <location>
        <begin position="34"/>
        <end position="56"/>
    </location>
</feature>
<sequence>MIRPATISVIMFRLVFVVVLVATVAIMIATRRLVLVSVIVLFLELAVRVLAGLFPVRTGNGTVRMRGHGVLALTATGPTVRISCGTG</sequence>
<dbReference type="Proteomes" id="UP001189915">
    <property type="component" value="Unassembled WGS sequence"/>
</dbReference>
<name>A0AAD2BF00_9RALS</name>
<protein>
    <recommendedName>
        <fullName evidence="4">Transmembrane protein</fullName>
    </recommendedName>
</protein>
<comment type="caution">
    <text evidence="2">The sequence shown here is derived from an EMBL/GenBank/DDBJ whole genome shotgun (WGS) entry which is preliminary data.</text>
</comment>
<evidence type="ECO:0008006" key="4">
    <source>
        <dbReference type="Google" id="ProtNLM"/>
    </source>
</evidence>
<evidence type="ECO:0000256" key="1">
    <source>
        <dbReference type="SAM" id="Phobius"/>
    </source>
</evidence>